<keyword evidence="7 8" id="KW-0472">Membrane</keyword>
<feature type="transmembrane region" description="Helical" evidence="8">
    <location>
        <begin position="362"/>
        <end position="383"/>
    </location>
</feature>
<dbReference type="PANTHER" id="PTHR30294">
    <property type="entry name" value="MEMBRANE COMPONENT OF ABC TRANSPORTER YHHJ-RELATED"/>
    <property type="match status" value="1"/>
</dbReference>
<keyword evidence="6 8" id="KW-1133">Transmembrane helix</keyword>
<comment type="subcellular location">
    <subcellularLocation>
        <location evidence="1">Cell membrane</location>
        <topology evidence="1">Multi-pass membrane protein</topology>
    </subcellularLocation>
</comment>
<protein>
    <submittedName>
        <fullName evidence="10">Transport permease protein</fullName>
    </submittedName>
</protein>
<reference evidence="10" key="1">
    <citation type="submission" date="2022-10" db="EMBL/GenBank/DDBJ databases">
        <authorList>
            <person name="Koch H."/>
        </authorList>
    </citation>
    <scope>NUCLEOTIDE SEQUENCE</scope>
    <source>
        <strain evidence="10">DNF</strain>
    </source>
</reference>
<dbReference type="InterPro" id="IPR047817">
    <property type="entry name" value="ABC2_TM_bact-type"/>
</dbReference>
<feature type="domain" description="ABC transmembrane type-2" evidence="9">
    <location>
        <begin position="162"/>
        <end position="388"/>
    </location>
</feature>
<evidence type="ECO:0000313" key="11">
    <source>
        <dbReference type="Proteomes" id="UP001179121"/>
    </source>
</evidence>
<keyword evidence="3" id="KW-0813">Transport</keyword>
<dbReference type="InterPro" id="IPR013525">
    <property type="entry name" value="ABC2_TM"/>
</dbReference>
<keyword evidence="4" id="KW-1003">Cell membrane</keyword>
<proteinExistence type="inferred from homology"/>
<evidence type="ECO:0000256" key="2">
    <source>
        <dbReference type="ARBA" id="ARBA00007783"/>
    </source>
</evidence>
<dbReference type="Gene3D" id="3.40.1710.10">
    <property type="entry name" value="abc type-2 transporter like domain"/>
    <property type="match status" value="1"/>
</dbReference>
<feature type="transmembrane region" description="Helical" evidence="8">
    <location>
        <begin position="200"/>
        <end position="218"/>
    </location>
</feature>
<evidence type="ECO:0000256" key="5">
    <source>
        <dbReference type="ARBA" id="ARBA00022692"/>
    </source>
</evidence>
<evidence type="ECO:0000256" key="8">
    <source>
        <dbReference type="SAM" id="Phobius"/>
    </source>
</evidence>
<evidence type="ECO:0000256" key="4">
    <source>
        <dbReference type="ARBA" id="ARBA00022475"/>
    </source>
</evidence>
<evidence type="ECO:0000256" key="6">
    <source>
        <dbReference type="ARBA" id="ARBA00022989"/>
    </source>
</evidence>
<dbReference type="PROSITE" id="PS51012">
    <property type="entry name" value="ABC_TM2"/>
    <property type="match status" value="1"/>
</dbReference>
<feature type="transmembrane region" description="Helical" evidence="8">
    <location>
        <begin position="239"/>
        <end position="263"/>
    </location>
</feature>
<dbReference type="RefSeq" id="WP_289271380.1">
    <property type="nucleotide sequence ID" value="NZ_OX365700.1"/>
</dbReference>
<organism evidence="10 11">
    <name type="scientific">Nitrospira tepida</name>
    <dbReference type="NCBI Taxonomy" id="2973512"/>
    <lineage>
        <taxon>Bacteria</taxon>
        <taxon>Pseudomonadati</taxon>
        <taxon>Nitrospirota</taxon>
        <taxon>Nitrospiria</taxon>
        <taxon>Nitrospirales</taxon>
        <taxon>Nitrospiraceae</taxon>
        <taxon>Nitrospira</taxon>
    </lineage>
</organism>
<evidence type="ECO:0000259" key="9">
    <source>
        <dbReference type="PROSITE" id="PS51012"/>
    </source>
</evidence>
<name>A0AA86N3J3_9BACT</name>
<dbReference type="InterPro" id="IPR051449">
    <property type="entry name" value="ABC-2_transporter_component"/>
</dbReference>
<keyword evidence="11" id="KW-1185">Reference proteome</keyword>
<dbReference type="GO" id="GO:0005886">
    <property type="term" value="C:plasma membrane"/>
    <property type="evidence" value="ECO:0007669"/>
    <property type="project" value="UniProtKB-SubCell"/>
</dbReference>
<dbReference type="EMBL" id="OX365700">
    <property type="protein sequence ID" value="CAI4033957.1"/>
    <property type="molecule type" value="Genomic_DNA"/>
</dbReference>
<evidence type="ECO:0000256" key="7">
    <source>
        <dbReference type="ARBA" id="ARBA00023136"/>
    </source>
</evidence>
<dbReference type="KEGG" id="nti:DNFV4_04399"/>
<feature type="transmembrane region" description="Helical" evidence="8">
    <location>
        <begin position="311"/>
        <end position="334"/>
    </location>
</feature>
<dbReference type="AlphaFoldDB" id="A0AA86N3J3"/>
<gene>
    <name evidence="10" type="ORF">DNFV4_04399</name>
</gene>
<keyword evidence="5 8" id="KW-0812">Transmembrane</keyword>
<dbReference type="Proteomes" id="UP001179121">
    <property type="component" value="Chromosome"/>
</dbReference>
<evidence type="ECO:0000256" key="1">
    <source>
        <dbReference type="ARBA" id="ARBA00004651"/>
    </source>
</evidence>
<dbReference type="Pfam" id="PF12698">
    <property type="entry name" value="ABC2_membrane_3"/>
    <property type="match status" value="1"/>
</dbReference>
<feature type="transmembrane region" description="Helical" evidence="8">
    <location>
        <begin position="275"/>
        <end position="299"/>
    </location>
</feature>
<evidence type="ECO:0000256" key="3">
    <source>
        <dbReference type="ARBA" id="ARBA00022448"/>
    </source>
</evidence>
<sequence length="390" mass="42945">MSGPGAIPVRRAALWWRRLAVMTRKELWQLFRDIPLMGFLLYSFTLSVYITGSGIQTQLRNAGLLVFDADHSLSSRELIHRFHAPYFRFDGEIANPDEGFQRLDRGRSMVLLDIPARFQESLLAGEPVALQLLVDTTNSPQGLSAAGYAARIVGQYGQEAALARIGAPDGSEPNLPVIASDHRVWYNQDQNETWFESISHLLRMITIFAMLLPAAALVREKERGTVEQLMVSPLTPMQIMLSKVLAMTAVILCAVAVALFGVMRPVFGVPVKGSVPLFFALTVLFVFSTAGMGLFAATVTRNQAQVGMMTLLVVAPMLLLSGITTPLEAMPAWVRNLMALSPLRYFIEITHGILLKGAGLQILWQPVLAMTALGGTLFGIGTWRFRKQFA</sequence>
<evidence type="ECO:0000313" key="10">
    <source>
        <dbReference type="EMBL" id="CAI4033957.1"/>
    </source>
</evidence>
<dbReference type="PANTHER" id="PTHR30294:SF47">
    <property type="entry name" value="INNER MEMBRANE TRANSPORT PERMEASE YHHJ"/>
    <property type="match status" value="1"/>
</dbReference>
<accession>A0AA86N3J3</accession>
<dbReference type="GO" id="GO:0140359">
    <property type="term" value="F:ABC-type transporter activity"/>
    <property type="evidence" value="ECO:0007669"/>
    <property type="project" value="InterPro"/>
</dbReference>
<comment type="similarity">
    <text evidence="2">Belongs to the ABC-2 integral membrane protein family.</text>
</comment>